<evidence type="ECO:0000256" key="1">
    <source>
        <dbReference type="ARBA" id="ARBA00004496"/>
    </source>
</evidence>
<keyword evidence="7" id="KW-0238">DNA-binding</keyword>
<dbReference type="Pfam" id="PF00072">
    <property type="entry name" value="Response_reg"/>
    <property type="match status" value="1"/>
</dbReference>
<dbReference type="Proteomes" id="UP000823890">
    <property type="component" value="Unassembled WGS sequence"/>
</dbReference>
<evidence type="ECO:0000259" key="12">
    <source>
        <dbReference type="PROSITE" id="PS50110"/>
    </source>
</evidence>
<evidence type="ECO:0000256" key="7">
    <source>
        <dbReference type="ARBA" id="ARBA00023125"/>
    </source>
</evidence>
<evidence type="ECO:0000256" key="6">
    <source>
        <dbReference type="ARBA" id="ARBA00023015"/>
    </source>
</evidence>
<evidence type="ECO:0000256" key="8">
    <source>
        <dbReference type="ARBA" id="ARBA00023163"/>
    </source>
</evidence>
<evidence type="ECO:0000256" key="2">
    <source>
        <dbReference type="ARBA" id="ARBA00018672"/>
    </source>
</evidence>
<comment type="caution">
    <text evidence="13">The sequence shown here is derived from an EMBL/GenBank/DDBJ whole genome shotgun (WGS) entry which is preliminary data.</text>
</comment>
<dbReference type="GO" id="GO:0005737">
    <property type="term" value="C:cytoplasm"/>
    <property type="evidence" value="ECO:0007669"/>
    <property type="project" value="UniProtKB-SubCell"/>
</dbReference>
<dbReference type="SMART" id="SM00342">
    <property type="entry name" value="HTH_ARAC"/>
    <property type="match status" value="1"/>
</dbReference>
<proteinExistence type="predicted"/>
<dbReference type="SUPFAM" id="SSF52172">
    <property type="entry name" value="CheY-like"/>
    <property type="match status" value="1"/>
</dbReference>
<dbReference type="InterPro" id="IPR018060">
    <property type="entry name" value="HTH_AraC"/>
</dbReference>
<keyword evidence="6" id="KW-0805">Transcription regulation</keyword>
<evidence type="ECO:0000259" key="11">
    <source>
        <dbReference type="PROSITE" id="PS01124"/>
    </source>
</evidence>
<dbReference type="PANTHER" id="PTHR42713:SF3">
    <property type="entry name" value="TRANSCRIPTIONAL REGULATORY PROTEIN HPTR"/>
    <property type="match status" value="1"/>
</dbReference>
<reference evidence="13" key="1">
    <citation type="journal article" date="2021" name="PeerJ">
        <title>Extensive microbial diversity within the chicken gut microbiome revealed by metagenomics and culture.</title>
        <authorList>
            <person name="Gilroy R."/>
            <person name="Ravi A."/>
            <person name="Getino M."/>
            <person name="Pursley I."/>
            <person name="Horton D.L."/>
            <person name="Alikhan N.F."/>
            <person name="Baker D."/>
            <person name="Gharbi K."/>
            <person name="Hall N."/>
            <person name="Watson M."/>
            <person name="Adriaenssens E.M."/>
            <person name="Foster-Nyarko E."/>
            <person name="Jarju S."/>
            <person name="Secka A."/>
            <person name="Antonio M."/>
            <person name="Oren A."/>
            <person name="Chaudhuri R.R."/>
            <person name="La Ragione R."/>
            <person name="Hildebrand F."/>
            <person name="Pallen M.J."/>
        </authorList>
    </citation>
    <scope>NUCLEOTIDE SEQUENCE</scope>
    <source>
        <strain evidence="13">ChiW19-954</strain>
    </source>
</reference>
<dbReference type="PROSITE" id="PS01124">
    <property type="entry name" value="HTH_ARAC_FAMILY_2"/>
    <property type="match status" value="1"/>
</dbReference>
<feature type="modified residue" description="4-aspartylphosphate" evidence="10">
    <location>
        <position position="55"/>
    </location>
</feature>
<sequence length="539" mass="62094">MLKVLIIDDEVKVCRLIQCLINWKELGLEVVGTCHDGFLAMDAIRLYMPDIIITDIRMPGCDGLTLIKKAQEINPYLHFIIISGYGQFDYAQKAIQYGVSDYLLKPIKEKELKNTLISIIEKHNNISIQNQKTKEIQNELSDTQQRIRSNFINELLLNPRLLHNYSDIMQLNQTYYTHFDPSSFALACISFDAAQPELSPDVNRFIQTKIMSMAAAGLQSFHENLVAIARRQIFLLVNDAAEVLKKDLYPALKSLRSSILALREICPSLHILIAQSNIRSSFHLIPECFEEITICLHEKVISGGDSVFLYSNLPVIKQVPDDFITSEFRSRFMTYIETFQCDAFSDLITQLSDELRSTPSITGHFIYQVYSELTDLFLFSIKQYKITIASDDILRQHWDDTFSTFESISDAFGYLTGAWIQLLKDHHLRRQKSQSKSVLLAKQYINEHYAEPLTLDQIGQIVGLNPSYFSNIFRKESGCTFTEYLTEIRMKNARQLITDTDLEIIEIAEQTGFHDMKYFSRCFRKITGMTPSAYRKLFS</sequence>
<dbReference type="EMBL" id="DWWO01000065">
    <property type="protein sequence ID" value="HJC33956.1"/>
    <property type="molecule type" value="Genomic_DNA"/>
</dbReference>
<feature type="domain" description="HTH araC/xylS-type" evidence="11">
    <location>
        <begin position="439"/>
        <end position="537"/>
    </location>
</feature>
<dbReference type="GO" id="GO:0043565">
    <property type="term" value="F:sequence-specific DNA binding"/>
    <property type="evidence" value="ECO:0007669"/>
    <property type="project" value="InterPro"/>
</dbReference>
<dbReference type="Gene3D" id="3.40.50.2300">
    <property type="match status" value="1"/>
</dbReference>
<dbReference type="InterPro" id="IPR020449">
    <property type="entry name" value="Tscrpt_reg_AraC-type_HTH"/>
</dbReference>
<dbReference type="PRINTS" id="PR00032">
    <property type="entry name" value="HTHARAC"/>
</dbReference>
<dbReference type="PROSITE" id="PS00041">
    <property type="entry name" value="HTH_ARAC_FAMILY_1"/>
    <property type="match status" value="1"/>
</dbReference>
<dbReference type="PROSITE" id="PS50110">
    <property type="entry name" value="RESPONSE_REGULATORY"/>
    <property type="match status" value="1"/>
</dbReference>
<keyword evidence="4 10" id="KW-0597">Phosphoprotein</keyword>
<accession>A0A9D2NM51</accession>
<evidence type="ECO:0000256" key="5">
    <source>
        <dbReference type="ARBA" id="ARBA00023012"/>
    </source>
</evidence>
<dbReference type="SUPFAM" id="SSF46689">
    <property type="entry name" value="Homeodomain-like"/>
    <property type="match status" value="2"/>
</dbReference>
<dbReference type="CDD" id="cd17536">
    <property type="entry name" value="REC_YesN-like"/>
    <property type="match status" value="1"/>
</dbReference>
<dbReference type="InterPro" id="IPR011006">
    <property type="entry name" value="CheY-like_superfamily"/>
</dbReference>
<organism evidence="13 14">
    <name type="scientific">Candidatus Mediterraneibacter faecipullorum</name>
    <dbReference type="NCBI Taxonomy" id="2838670"/>
    <lineage>
        <taxon>Bacteria</taxon>
        <taxon>Bacillati</taxon>
        <taxon>Bacillota</taxon>
        <taxon>Clostridia</taxon>
        <taxon>Lachnospirales</taxon>
        <taxon>Lachnospiraceae</taxon>
        <taxon>Mediterraneibacter</taxon>
    </lineage>
</organism>
<reference evidence="13" key="2">
    <citation type="submission" date="2021-04" db="EMBL/GenBank/DDBJ databases">
        <authorList>
            <person name="Gilroy R."/>
        </authorList>
    </citation>
    <scope>NUCLEOTIDE SEQUENCE</scope>
    <source>
        <strain evidence="13">ChiW19-954</strain>
    </source>
</reference>
<gene>
    <name evidence="13" type="ORF">H9758_05105</name>
</gene>
<evidence type="ECO:0000313" key="14">
    <source>
        <dbReference type="Proteomes" id="UP000823890"/>
    </source>
</evidence>
<evidence type="ECO:0000256" key="4">
    <source>
        <dbReference type="ARBA" id="ARBA00022553"/>
    </source>
</evidence>
<keyword evidence="8" id="KW-0804">Transcription</keyword>
<keyword evidence="5" id="KW-0902">Two-component regulatory system</keyword>
<dbReference type="AlphaFoldDB" id="A0A9D2NM51"/>
<dbReference type="InterPro" id="IPR009057">
    <property type="entry name" value="Homeodomain-like_sf"/>
</dbReference>
<comment type="function">
    <text evidence="9">May play the central regulatory role in sporulation. It may be an element of the effector pathway responsible for the activation of sporulation genes in response to nutritional stress. Spo0A may act in concert with spo0H (a sigma factor) to control the expression of some genes that are critical to the sporulation process.</text>
</comment>
<evidence type="ECO:0000256" key="10">
    <source>
        <dbReference type="PROSITE-ProRule" id="PRU00169"/>
    </source>
</evidence>
<evidence type="ECO:0000313" key="13">
    <source>
        <dbReference type="EMBL" id="HJC33956.1"/>
    </source>
</evidence>
<dbReference type="PANTHER" id="PTHR42713">
    <property type="entry name" value="HISTIDINE KINASE-RELATED"/>
    <property type="match status" value="1"/>
</dbReference>
<protein>
    <recommendedName>
        <fullName evidence="2">Stage 0 sporulation protein A homolog</fullName>
    </recommendedName>
</protein>
<dbReference type="Gene3D" id="1.10.10.60">
    <property type="entry name" value="Homeodomain-like"/>
    <property type="match status" value="2"/>
</dbReference>
<feature type="domain" description="Response regulatory" evidence="12">
    <location>
        <begin position="3"/>
        <end position="120"/>
    </location>
</feature>
<dbReference type="InterPro" id="IPR051552">
    <property type="entry name" value="HptR"/>
</dbReference>
<dbReference type="Pfam" id="PF12833">
    <property type="entry name" value="HTH_18"/>
    <property type="match status" value="1"/>
</dbReference>
<dbReference type="InterPro" id="IPR001789">
    <property type="entry name" value="Sig_transdc_resp-reg_receiver"/>
</dbReference>
<name>A0A9D2NM51_9FIRM</name>
<dbReference type="GO" id="GO:0000160">
    <property type="term" value="P:phosphorelay signal transduction system"/>
    <property type="evidence" value="ECO:0007669"/>
    <property type="project" value="UniProtKB-KW"/>
</dbReference>
<dbReference type="SMART" id="SM00448">
    <property type="entry name" value="REC"/>
    <property type="match status" value="1"/>
</dbReference>
<evidence type="ECO:0000256" key="3">
    <source>
        <dbReference type="ARBA" id="ARBA00022490"/>
    </source>
</evidence>
<comment type="subcellular location">
    <subcellularLocation>
        <location evidence="1">Cytoplasm</location>
    </subcellularLocation>
</comment>
<evidence type="ECO:0000256" key="9">
    <source>
        <dbReference type="ARBA" id="ARBA00024867"/>
    </source>
</evidence>
<keyword evidence="3" id="KW-0963">Cytoplasm</keyword>
<dbReference type="GO" id="GO:0003700">
    <property type="term" value="F:DNA-binding transcription factor activity"/>
    <property type="evidence" value="ECO:0007669"/>
    <property type="project" value="InterPro"/>
</dbReference>
<dbReference type="InterPro" id="IPR018062">
    <property type="entry name" value="HTH_AraC-typ_CS"/>
</dbReference>